<reference evidence="2 3" key="1">
    <citation type="submission" date="2014-02" db="EMBL/GenBank/DDBJ databases">
        <title>Diversity of Thermotogales isolates from hydrothermal vents.</title>
        <authorList>
            <person name="Haverkamp T.H.A."/>
            <person name="Lossouarn J."/>
            <person name="Geslin C."/>
            <person name="Nesbo C.L."/>
        </authorList>
    </citation>
    <scope>NUCLEOTIDE SEQUENCE [LARGE SCALE GENOMIC DNA]</scope>
    <source>
        <strain evidence="2 3">431</strain>
    </source>
</reference>
<evidence type="ECO:0000313" key="3">
    <source>
        <dbReference type="Proteomes" id="UP000185490"/>
    </source>
</evidence>
<keyword evidence="3" id="KW-1185">Reference proteome</keyword>
<dbReference type="Proteomes" id="UP000185490">
    <property type="component" value="Chromosome"/>
</dbReference>
<evidence type="ECO:0000259" key="1">
    <source>
        <dbReference type="Pfam" id="PF18643"/>
    </source>
</evidence>
<keyword evidence="2" id="KW-0378">Hydrolase</keyword>
<protein>
    <submittedName>
        <fullName evidence="2">Restriction endonuclease MjaVIP</fullName>
    </submittedName>
</protein>
<evidence type="ECO:0000313" key="2">
    <source>
        <dbReference type="EMBL" id="APT74393.1"/>
    </source>
</evidence>
<organism evidence="2 3">
    <name type="scientific">Thermosipho melanesiensis</name>
    <dbReference type="NCBI Taxonomy" id="46541"/>
    <lineage>
        <taxon>Bacteria</taxon>
        <taxon>Thermotogati</taxon>
        <taxon>Thermotogota</taxon>
        <taxon>Thermotogae</taxon>
        <taxon>Thermotogales</taxon>
        <taxon>Fervidobacteriaceae</taxon>
        <taxon>Thermosipho</taxon>
    </lineage>
</organism>
<feature type="domain" description="BsaWI restriction endonuclease type 2" evidence="1">
    <location>
        <begin position="84"/>
        <end position="200"/>
    </location>
</feature>
<keyword evidence="2" id="KW-0255">Endonuclease</keyword>
<dbReference type="InterPro" id="IPR041551">
    <property type="entry name" value="RE_BsaWI"/>
</dbReference>
<sequence length="225" mass="26278">MESNDVSKFLEIQKKAYVKKKISEYISKGFDEKTASNKASQSWRSYVGKMLEKIIFESLKEPLEKQGLKLVTDNDLIRNRNLTKELELVKRLISIDYGEYLFLPDADIIVYKVTKKKAIDELDENDIKILAIISVKNSFRERGFETAYWKKKLSESIITSHIKVFMATPDPDNEISYIAPNHKPKKMRVILEYELDGIYLLKNEFDETKKTKHFDEIANDILSIK</sequence>
<dbReference type="RefSeq" id="WP_012057687.1">
    <property type="nucleotide sequence ID" value="NZ_CP007389.1"/>
</dbReference>
<keyword evidence="2" id="KW-0540">Nuclease</keyword>
<gene>
    <name evidence="2" type="ORF">BW47_07885</name>
</gene>
<dbReference type="Pfam" id="PF18643">
    <property type="entry name" value="RE_BsaWI"/>
    <property type="match status" value="1"/>
</dbReference>
<dbReference type="GO" id="GO:0004519">
    <property type="term" value="F:endonuclease activity"/>
    <property type="evidence" value="ECO:0007669"/>
    <property type="project" value="UniProtKB-KW"/>
</dbReference>
<name>A0ABM6GFQ8_9BACT</name>
<proteinExistence type="predicted"/>
<dbReference type="EMBL" id="CP007389">
    <property type="protein sequence ID" value="APT74393.1"/>
    <property type="molecule type" value="Genomic_DNA"/>
</dbReference>
<accession>A0ABM6GFQ8</accession>